<protein>
    <submittedName>
        <fullName evidence="1">Uncharacterized protein</fullName>
    </submittedName>
</protein>
<proteinExistence type="predicted"/>
<dbReference type="EMBL" id="JACGCM010000375">
    <property type="protein sequence ID" value="KAF6173046.1"/>
    <property type="molecule type" value="Genomic_DNA"/>
</dbReference>
<dbReference type="Proteomes" id="UP000541444">
    <property type="component" value="Unassembled WGS sequence"/>
</dbReference>
<name>A0A7J7P0T4_9MAGN</name>
<organism evidence="1 2">
    <name type="scientific">Kingdonia uniflora</name>
    <dbReference type="NCBI Taxonomy" id="39325"/>
    <lineage>
        <taxon>Eukaryota</taxon>
        <taxon>Viridiplantae</taxon>
        <taxon>Streptophyta</taxon>
        <taxon>Embryophyta</taxon>
        <taxon>Tracheophyta</taxon>
        <taxon>Spermatophyta</taxon>
        <taxon>Magnoliopsida</taxon>
        <taxon>Ranunculales</taxon>
        <taxon>Circaeasteraceae</taxon>
        <taxon>Kingdonia</taxon>
    </lineage>
</organism>
<dbReference type="OrthoDB" id="785928at2759"/>
<evidence type="ECO:0000313" key="1">
    <source>
        <dbReference type="EMBL" id="KAF6173046.1"/>
    </source>
</evidence>
<gene>
    <name evidence="1" type="ORF">GIB67_006422</name>
</gene>
<comment type="caution">
    <text evidence="1">The sequence shown here is derived from an EMBL/GenBank/DDBJ whole genome shotgun (WGS) entry which is preliminary data.</text>
</comment>
<evidence type="ECO:0000313" key="2">
    <source>
        <dbReference type="Proteomes" id="UP000541444"/>
    </source>
</evidence>
<accession>A0A7J7P0T4</accession>
<keyword evidence="2" id="KW-1185">Reference proteome</keyword>
<reference evidence="1 2" key="1">
    <citation type="journal article" date="2020" name="IScience">
        <title>Genome Sequencing of the Endangered Kingdonia uniflora (Circaeasteraceae, Ranunculales) Reveals Potential Mechanisms of Evolutionary Specialization.</title>
        <authorList>
            <person name="Sun Y."/>
            <person name="Deng T."/>
            <person name="Zhang A."/>
            <person name="Moore M.J."/>
            <person name="Landis J.B."/>
            <person name="Lin N."/>
            <person name="Zhang H."/>
            <person name="Zhang X."/>
            <person name="Huang J."/>
            <person name="Zhang X."/>
            <person name="Sun H."/>
            <person name="Wang H."/>
        </authorList>
    </citation>
    <scope>NUCLEOTIDE SEQUENCE [LARGE SCALE GENOMIC DNA]</scope>
    <source>
        <strain evidence="1">TB1705</strain>
        <tissue evidence="1">Leaf</tissue>
    </source>
</reference>
<dbReference type="AlphaFoldDB" id="A0A7J7P0T4"/>
<sequence length="70" mass="7917">MILKLQTISKLAKFILLPSSHCSFTRNTTMPSLGFPRKSSVHRSFNEASFVNRRSLIWGFTLAATTMRGK</sequence>